<organism evidence="2 3">
    <name type="scientific">Flavobacterium ammoniigenes</name>
    <dbReference type="NCBI Taxonomy" id="1751095"/>
    <lineage>
        <taxon>Bacteria</taxon>
        <taxon>Pseudomonadati</taxon>
        <taxon>Bacteroidota</taxon>
        <taxon>Flavobacteriia</taxon>
        <taxon>Flavobacteriales</taxon>
        <taxon>Flavobacteriaceae</taxon>
        <taxon>Flavobacterium</taxon>
    </lineage>
</organism>
<dbReference type="EMBL" id="AP025184">
    <property type="protein sequence ID" value="BDB54304.1"/>
    <property type="molecule type" value="Genomic_DNA"/>
</dbReference>
<feature type="chain" id="PRO_5047239471" description="Lipocalin-like domain-containing protein" evidence="1">
    <location>
        <begin position="26"/>
        <end position="188"/>
    </location>
</feature>
<evidence type="ECO:0008006" key="4">
    <source>
        <dbReference type="Google" id="ProtNLM"/>
    </source>
</evidence>
<reference evidence="2 3" key="1">
    <citation type="journal article" date="2022" name="Int. J. Syst. Evol. Microbiol.">
        <title>Flavobacterium ammonificans sp. nov. and Flavobacterium ammoniigenes sp. nov., ammonifying bacteria isolated from surface river water.</title>
        <authorList>
            <person name="Watanabe K."/>
            <person name="Kitamura T."/>
            <person name="Ogata Y."/>
            <person name="Shindo C."/>
            <person name="Suda W."/>
        </authorList>
    </citation>
    <scope>NUCLEOTIDE SEQUENCE [LARGE SCALE GENOMIC DNA]</scope>
    <source>
        <strain evidence="2 3">GENT5</strain>
    </source>
</reference>
<reference evidence="2 3" key="2">
    <citation type="journal article" date="2022" name="Microorganisms">
        <title>Complete Genome Sequences of Two Flavobacterium ammonificans Strains and a Flavobacterium ammoniigenes Strain of Ammonifying Bacterioplankton Isolated from Surface River Water.</title>
        <authorList>
            <person name="Suda W."/>
            <person name="Ogata Y."/>
            <person name="Shindo C."/>
            <person name="Watanabe K."/>
        </authorList>
    </citation>
    <scope>NUCLEOTIDE SEQUENCE [LARGE SCALE GENOMIC DNA]</scope>
    <source>
        <strain evidence="2 3">GENT5</strain>
    </source>
</reference>
<evidence type="ECO:0000256" key="1">
    <source>
        <dbReference type="SAM" id="SignalP"/>
    </source>
</evidence>
<evidence type="ECO:0000313" key="3">
    <source>
        <dbReference type="Proteomes" id="UP001319867"/>
    </source>
</evidence>
<dbReference type="Proteomes" id="UP001319867">
    <property type="component" value="Chromosome"/>
</dbReference>
<protein>
    <recommendedName>
        <fullName evidence="4">Lipocalin-like domain-containing protein</fullName>
    </recommendedName>
</protein>
<name>A0ABN6KYE4_9FLAO</name>
<keyword evidence="3" id="KW-1185">Reference proteome</keyword>
<gene>
    <name evidence="2" type="ORF">GENT5_06090</name>
</gene>
<sequence>MTIKKYVLACLSILLTGIFYVSLQAQPKKATARTNFCGQWKAKESISMGGNIFCSYDSGDRMVAKSMKIKEQSDFLTIENLDSDAASVASREQLFFDGRTSQISHSQGNKKTFSVKLSHDGNSMTIKSIVYFLTGTPYKVNVQQQAFTKVTEVWKLSKDGKSIAVLSKAKSNIWDGERSWKTLFVKIN</sequence>
<evidence type="ECO:0000313" key="2">
    <source>
        <dbReference type="EMBL" id="BDB54304.1"/>
    </source>
</evidence>
<dbReference type="RefSeq" id="WP_229318046.1">
    <property type="nucleotide sequence ID" value="NZ_AP025184.1"/>
</dbReference>
<feature type="signal peptide" evidence="1">
    <location>
        <begin position="1"/>
        <end position="25"/>
    </location>
</feature>
<proteinExistence type="predicted"/>
<accession>A0ABN6KYE4</accession>
<keyword evidence="1" id="KW-0732">Signal</keyword>